<feature type="domain" description="Two component regulator three Y" evidence="1">
    <location>
        <begin position="540"/>
        <end position="602"/>
    </location>
</feature>
<evidence type="ECO:0000313" key="3">
    <source>
        <dbReference type="Proteomes" id="UP001056429"/>
    </source>
</evidence>
<dbReference type="RefSeq" id="WP_250859219.1">
    <property type="nucleotide sequence ID" value="NZ_JAGSOJ010000002.1"/>
</dbReference>
<name>A0A9J6P0G0_9CLOT</name>
<evidence type="ECO:0000313" key="2">
    <source>
        <dbReference type="EMBL" id="MCM1990178.1"/>
    </source>
</evidence>
<organism evidence="2 3">
    <name type="scientific">Oceanirhabdus seepicola</name>
    <dbReference type="NCBI Taxonomy" id="2828781"/>
    <lineage>
        <taxon>Bacteria</taxon>
        <taxon>Bacillati</taxon>
        <taxon>Bacillota</taxon>
        <taxon>Clostridia</taxon>
        <taxon>Eubacteriales</taxon>
        <taxon>Clostridiaceae</taxon>
        <taxon>Oceanirhabdus</taxon>
    </lineage>
</organism>
<keyword evidence="3" id="KW-1185">Reference proteome</keyword>
<reference evidence="2" key="2">
    <citation type="submission" date="2021-04" db="EMBL/GenBank/DDBJ databases">
        <authorList>
            <person name="Dong X."/>
        </authorList>
    </citation>
    <scope>NUCLEOTIDE SEQUENCE</scope>
    <source>
        <strain evidence="2">ZWT</strain>
    </source>
</reference>
<dbReference type="AlphaFoldDB" id="A0A9J6P0G0"/>
<dbReference type="EMBL" id="JAGSOJ010000002">
    <property type="protein sequence ID" value="MCM1990178.1"/>
    <property type="molecule type" value="Genomic_DNA"/>
</dbReference>
<gene>
    <name evidence="2" type="ORF">KDK92_10575</name>
</gene>
<dbReference type="InterPro" id="IPR011123">
    <property type="entry name" value="Y_Y_Y"/>
</dbReference>
<proteinExistence type="predicted"/>
<evidence type="ECO:0000259" key="1">
    <source>
        <dbReference type="Pfam" id="PF07495"/>
    </source>
</evidence>
<reference evidence="2" key="1">
    <citation type="journal article" date="2021" name="mSystems">
        <title>Bacteria and Archaea Synergistically Convert Glycine Betaine to Biogenic Methane in the Formosa Cold Seep of the South China Sea.</title>
        <authorList>
            <person name="Li L."/>
            <person name="Zhang W."/>
            <person name="Zhang S."/>
            <person name="Song L."/>
            <person name="Sun Q."/>
            <person name="Zhang H."/>
            <person name="Xiang H."/>
            <person name="Dong X."/>
        </authorList>
    </citation>
    <scope>NUCLEOTIDE SEQUENCE</scope>
    <source>
        <strain evidence="2">ZWT</strain>
    </source>
</reference>
<comment type="caution">
    <text evidence="2">The sequence shown here is derived from an EMBL/GenBank/DDBJ whole genome shotgun (WGS) entry which is preliminary data.</text>
</comment>
<dbReference type="Pfam" id="PF07495">
    <property type="entry name" value="Y_Y_Y"/>
    <property type="match status" value="2"/>
</dbReference>
<accession>A0A9J6P0G0</accession>
<feature type="domain" description="Two component regulator three Y" evidence="1">
    <location>
        <begin position="27"/>
        <end position="91"/>
    </location>
</feature>
<sequence>MDEIRLNIVPEKQQFQGRNINIEVINDIGEDLEYKFLIGHESNWETVREFSIDNTLKWRFDKAGDYFIMVQARKQKSNLAFEYVTRSHYEILYKEVPFRMEEFNVDKDKLKVGEKLCISARSNRNDAVYKYMIKDDKVWKTLKDMTKDGDIQYHFTTPGVKEISLKCFTTKGNGKKSISLTKKVEVEAKEEPRIKLIECSKNNLYVGRNINFNVKIDYKEDDNVVYKFIKVYPEGEIEILRDYSSNNNITLVEELKGEYVLICYIKDMFSLNEYDDRAKIVYRVKDGEKVLIKELTTNLQSPQEVGTNIKIGAVTNSDSRLLYRFMIEKIEEKRVHVCSKIKYKEIEGLNKNEILKKFENNKILDSDYIASPYFFWKPEKEGRYNIKCIIKRKSSETPDDMKELEFGVKELAVQDERIEKVIFSEDINNILINHELNIRVEGATPWMSEYRFIIFKDDKEIQRTEFSKDNEIDFIPREAGEFKLEIHLKGNKSKKEFDSKEVFILNVKAFIPGKIEYILYDAREYYIHDKINFEIVGNKSKEMVYKYNVYLNGVHVEQSDYSEHRAYDFKLLNSGRYKFEFFCKNIKSEEEQDYIKNLHINVIGNRPITESYIKCDRENINMLDEITFQGECNIKENIIYEFYLYDNDGWRVLQKYSAKDFFTFIPKQAGEYRILMLVKHINNNGSYEHYCINKFTVNYLNRPNVNGK</sequence>
<protein>
    <recommendedName>
        <fullName evidence="1">Two component regulator three Y domain-containing protein</fullName>
    </recommendedName>
</protein>
<dbReference type="Proteomes" id="UP001056429">
    <property type="component" value="Unassembled WGS sequence"/>
</dbReference>